<dbReference type="InterPro" id="IPR014729">
    <property type="entry name" value="Rossmann-like_a/b/a_fold"/>
</dbReference>
<dbReference type="Proteomes" id="UP000030003">
    <property type="component" value="Unassembled WGS sequence"/>
</dbReference>
<evidence type="ECO:0000256" key="5">
    <source>
        <dbReference type="ARBA" id="ARBA00022642"/>
    </source>
</evidence>
<evidence type="ECO:0000256" key="12">
    <source>
        <dbReference type="ARBA" id="ARBA00033140"/>
    </source>
</evidence>
<evidence type="ECO:0000256" key="14">
    <source>
        <dbReference type="ARBA" id="ARBA00048721"/>
    </source>
</evidence>
<evidence type="ECO:0000256" key="3">
    <source>
        <dbReference type="ARBA" id="ARBA00009014"/>
    </source>
</evidence>
<reference evidence="16 17" key="1">
    <citation type="submission" date="2013-08" db="EMBL/GenBank/DDBJ databases">
        <title>Genomic analysis of Lysobacter defluvii.</title>
        <authorList>
            <person name="Wang Q."/>
            <person name="Wang G."/>
        </authorList>
    </citation>
    <scope>NUCLEOTIDE SEQUENCE [LARGE SCALE GENOMIC DNA]</scope>
    <source>
        <strain evidence="16 17">IMMIB APB-9</strain>
    </source>
</reference>
<keyword evidence="17" id="KW-1185">Reference proteome</keyword>
<dbReference type="InterPro" id="IPR005248">
    <property type="entry name" value="NadD/NMNAT"/>
</dbReference>
<dbReference type="UniPathway" id="UPA00253">
    <property type="reaction ID" value="UER00332"/>
</dbReference>
<evidence type="ECO:0000256" key="11">
    <source>
        <dbReference type="ARBA" id="ARBA00031253"/>
    </source>
</evidence>
<evidence type="ECO:0000256" key="2">
    <source>
        <dbReference type="ARBA" id="ARBA00005019"/>
    </source>
</evidence>
<dbReference type="CDD" id="cd02165">
    <property type="entry name" value="NMNAT"/>
    <property type="match status" value="1"/>
</dbReference>
<dbReference type="PANTHER" id="PTHR39321:SF3">
    <property type="entry name" value="PHOSPHOPANTETHEINE ADENYLYLTRANSFERASE"/>
    <property type="match status" value="1"/>
</dbReference>
<comment type="similarity">
    <text evidence="3">Belongs to the NadD family.</text>
</comment>
<comment type="function">
    <text evidence="1">Catalyzes the reversible adenylation of nicotinate mononucleotide (NaMN) to nicotinic acid adenine dinucleotide (NaAD).</text>
</comment>
<keyword evidence="6 16" id="KW-0808">Transferase</keyword>
<comment type="caution">
    <text evidence="16">The sequence shown here is derived from an EMBL/GenBank/DDBJ whole genome shotgun (WGS) entry which is preliminary data.</text>
</comment>
<protein>
    <recommendedName>
        <fullName evidence="4">nicotinate-nucleotide adenylyltransferase</fullName>
        <ecNumber evidence="4">2.7.7.18</ecNumber>
    </recommendedName>
    <alternativeName>
        <fullName evidence="13">Deamido-NAD(+) diphosphorylase</fullName>
    </alternativeName>
    <alternativeName>
        <fullName evidence="12">Deamido-NAD(+) pyrophosphorylase</fullName>
    </alternativeName>
    <alternativeName>
        <fullName evidence="11">Nicotinate mononucleotide adenylyltransferase</fullName>
    </alternativeName>
</protein>
<dbReference type="Pfam" id="PF01467">
    <property type="entry name" value="CTP_transf_like"/>
    <property type="match status" value="1"/>
</dbReference>
<evidence type="ECO:0000313" key="16">
    <source>
        <dbReference type="EMBL" id="KGO98104.1"/>
    </source>
</evidence>
<keyword evidence="5" id="KW-0662">Pyridine nucleotide biosynthesis</keyword>
<dbReference type="EC" id="2.7.7.18" evidence="4"/>
<dbReference type="SUPFAM" id="SSF52374">
    <property type="entry name" value="Nucleotidylyl transferase"/>
    <property type="match status" value="1"/>
</dbReference>
<dbReference type="STRING" id="1385515.GCA_000423325_00606"/>
<dbReference type="InterPro" id="IPR004821">
    <property type="entry name" value="Cyt_trans-like"/>
</dbReference>
<dbReference type="PANTHER" id="PTHR39321">
    <property type="entry name" value="NICOTINATE-NUCLEOTIDE ADENYLYLTRANSFERASE-RELATED"/>
    <property type="match status" value="1"/>
</dbReference>
<comment type="catalytic activity">
    <reaction evidence="14">
        <text>nicotinate beta-D-ribonucleotide + ATP + H(+) = deamido-NAD(+) + diphosphate</text>
        <dbReference type="Rhea" id="RHEA:22860"/>
        <dbReference type="ChEBI" id="CHEBI:15378"/>
        <dbReference type="ChEBI" id="CHEBI:30616"/>
        <dbReference type="ChEBI" id="CHEBI:33019"/>
        <dbReference type="ChEBI" id="CHEBI:57502"/>
        <dbReference type="ChEBI" id="CHEBI:58437"/>
        <dbReference type="EC" id="2.7.7.18"/>
    </reaction>
</comment>
<dbReference type="GO" id="GO:0009435">
    <property type="term" value="P:NAD+ biosynthetic process"/>
    <property type="evidence" value="ECO:0007669"/>
    <property type="project" value="UniProtKB-UniPathway"/>
</dbReference>
<accession>A0A0A0M7A9</accession>
<dbReference type="GO" id="GO:0005524">
    <property type="term" value="F:ATP binding"/>
    <property type="evidence" value="ECO:0007669"/>
    <property type="project" value="UniProtKB-KW"/>
</dbReference>
<sequence length="161" mass="16968">MLELAVAGEPGLQVDRRELERATPSWTADTLRGIRAELGPEHPVALLVGADSLLGLSSWKDWRAVPGLAHLVVASRPGLPLDGELPPALAGVLEGRWTEEAGALRRAPAGRVFRLDQPLHPGSATEVRQRIAGGGDWQSLVPAPVAAHIARHGLYAGGRSG</sequence>
<gene>
    <name evidence="16" type="ORF">N791_04910</name>
</gene>
<keyword evidence="8" id="KW-0547">Nucleotide-binding</keyword>
<name>A0A0A0M7A9_9GAMM</name>
<keyword evidence="9" id="KW-0067">ATP-binding</keyword>
<keyword evidence="7 16" id="KW-0548">Nucleotidyltransferase</keyword>
<evidence type="ECO:0000313" key="17">
    <source>
        <dbReference type="Proteomes" id="UP000030003"/>
    </source>
</evidence>
<dbReference type="AlphaFoldDB" id="A0A0A0M7A9"/>
<evidence type="ECO:0000256" key="8">
    <source>
        <dbReference type="ARBA" id="ARBA00022741"/>
    </source>
</evidence>
<evidence type="ECO:0000256" key="9">
    <source>
        <dbReference type="ARBA" id="ARBA00022840"/>
    </source>
</evidence>
<feature type="domain" description="Cytidyltransferase-like" evidence="15">
    <location>
        <begin position="1"/>
        <end position="130"/>
    </location>
</feature>
<evidence type="ECO:0000256" key="7">
    <source>
        <dbReference type="ARBA" id="ARBA00022695"/>
    </source>
</evidence>
<proteinExistence type="inferred from homology"/>
<evidence type="ECO:0000256" key="6">
    <source>
        <dbReference type="ARBA" id="ARBA00022679"/>
    </source>
</evidence>
<evidence type="ECO:0000259" key="15">
    <source>
        <dbReference type="Pfam" id="PF01467"/>
    </source>
</evidence>
<evidence type="ECO:0000256" key="10">
    <source>
        <dbReference type="ARBA" id="ARBA00023027"/>
    </source>
</evidence>
<keyword evidence="10" id="KW-0520">NAD</keyword>
<evidence type="ECO:0000256" key="4">
    <source>
        <dbReference type="ARBA" id="ARBA00012389"/>
    </source>
</evidence>
<evidence type="ECO:0000256" key="13">
    <source>
        <dbReference type="ARBA" id="ARBA00033353"/>
    </source>
</evidence>
<comment type="pathway">
    <text evidence="2">Cofactor biosynthesis; NAD(+) biosynthesis; deamido-NAD(+) from nicotinate D-ribonucleotide: step 1/1.</text>
</comment>
<evidence type="ECO:0000256" key="1">
    <source>
        <dbReference type="ARBA" id="ARBA00002324"/>
    </source>
</evidence>
<dbReference type="EMBL" id="AVBH01000130">
    <property type="protein sequence ID" value="KGO98104.1"/>
    <property type="molecule type" value="Genomic_DNA"/>
</dbReference>
<dbReference type="GO" id="GO:0004515">
    <property type="term" value="F:nicotinate-nucleotide adenylyltransferase activity"/>
    <property type="evidence" value="ECO:0007669"/>
    <property type="project" value="UniProtKB-EC"/>
</dbReference>
<dbReference type="eggNOG" id="COG1057">
    <property type="taxonomic scope" value="Bacteria"/>
</dbReference>
<dbReference type="Gene3D" id="3.40.50.620">
    <property type="entry name" value="HUPs"/>
    <property type="match status" value="1"/>
</dbReference>
<organism evidence="16 17">
    <name type="scientific">Lysobacter defluvii IMMIB APB-9 = DSM 18482</name>
    <dbReference type="NCBI Taxonomy" id="1385515"/>
    <lineage>
        <taxon>Bacteria</taxon>
        <taxon>Pseudomonadati</taxon>
        <taxon>Pseudomonadota</taxon>
        <taxon>Gammaproteobacteria</taxon>
        <taxon>Lysobacterales</taxon>
        <taxon>Lysobacteraceae</taxon>
        <taxon>Novilysobacter</taxon>
    </lineage>
</organism>